<evidence type="ECO:0000256" key="1">
    <source>
        <dbReference type="SAM" id="Phobius"/>
    </source>
</evidence>
<feature type="transmembrane region" description="Helical" evidence="1">
    <location>
        <begin position="7"/>
        <end position="25"/>
    </location>
</feature>
<dbReference type="Proteomes" id="UP000006882">
    <property type="component" value="Chromosome G5"/>
</dbReference>
<proteinExistence type="predicted"/>
<name>A0A251P7Q4_PRUPE</name>
<keyword evidence="3" id="KW-1185">Reference proteome</keyword>
<gene>
    <name evidence="2" type="ORF">PRUPE_5G131000</name>
</gene>
<reference evidence="2 3" key="1">
    <citation type="journal article" date="2013" name="Nat. Genet.">
        <title>The high-quality draft genome of peach (Prunus persica) identifies unique patterns of genetic diversity, domestication and genome evolution.</title>
        <authorList>
            <consortium name="International Peach Genome Initiative"/>
            <person name="Verde I."/>
            <person name="Abbott A.G."/>
            <person name="Scalabrin S."/>
            <person name="Jung S."/>
            <person name="Shu S."/>
            <person name="Marroni F."/>
            <person name="Zhebentyayeva T."/>
            <person name="Dettori M.T."/>
            <person name="Grimwood J."/>
            <person name="Cattonaro F."/>
            <person name="Zuccolo A."/>
            <person name="Rossini L."/>
            <person name="Jenkins J."/>
            <person name="Vendramin E."/>
            <person name="Meisel L.A."/>
            <person name="Decroocq V."/>
            <person name="Sosinski B."/>
            <person name="Prochnik S."/>
            <person name="Mitros T."/>
            <person name="Policriti A."/>
            <person name="Cipriani G."/>
            <person name="Dondini L."/>
            <person name="Ficklin S."/>
            <person name="Goodstein D.M."/>
            <person name="Xuan P."/>
            <person name="Del Fabbro C."/>
            <person name="Aramini V."/>
            <person name="Copetti D."/>
            <person name="Gonzalez S."/>
            <person name="Horner D.S."/>
            <person name="Falchi R."/>
            <person name="Lucas S."/>
            <person name="Mica E."/>
            <person name="Maldonado J."/>
            <person name="Lazzari B."/>
            <person name="Bielenberg D."/>
            <person name="Pirona R."/>
            <person name="Miculan M."/>
            <person name="Barakat A."/>
            <person name="Testolin R."/>
            <person name="Stella A."/>
            <person name="Tartarini S."/>
            <person name="Tonutti P."/>
            <person name="Arus P."/>
            <person name="Orellana A."/>
            <person name="Wells C."/>
            <person name="Main D."/>
            <person name="Vizzotto G."/>
            <person name="Silva H."/>
            <person name="Salamini F."/>
            <person name="Schmutz J."/>
            <person name="Morgante M."/>
            <person name="Rokhsar D.S."/>
        </authorList>
    </citation>
    <scope>NUCLEOTIDE SEQUENCE [LARGE SCALE GENOMIC DNA]</scope>
    <source>
        <strain evidence="3">cv. Nemared</strain>
    </source>
</reference>
<keyword evidence="1" id="KW-0472">Membrane</keyword>
<evidence type="ECO:0000313" key="3">
    <source>
        <dbReference type="Proteomes" id="UP000006882"/>
    </source>
</evidence>
<dbReference type="AlphaFoldDB" id="A0A251P7Q4"/>
<protein>
    <submittedName>
        <fullName evidence="2">Uncharacterized protein</fullName>
    </submittedName>
</protein>
<dbReference type="EMBL" id="CM007655">
    <property type="protein sequence ID" value="ONI07617.1"/>
    <property type="molecule type" value="Genomic_DNA"/>
</dbReference>
<sequence>MVKIDQYVSIGTSFFALFNDAWFGSICAESSSSLRMHLIPCSVALIVLLSSTTVSCCFSKFAVELRRSGTRWELFPPQRILSSGASSSLYNNIVFKPLRATSVV</sequence>
<keyword evidence="1" id="KW-0812">Transmembrane</keyword>
<feature type="transmembrane region" description="Helical" evidence="1">
    <location>
        <begin position="37"/>
        <end position="58"/>
    </location>
</feature>
<accession>A0A251P7Q4</accession>
<evidence type="ECO:0000313" key="2">
    <source>
        <dbReference type="EMBL" id="ONI07617.1"/>
    </source>
</evidence>
<organism evidence="2 3">
    <name type="scientific">Prunus persica</name>
    <name type="common">Peach</name>
    <name type="synonym">Amygdalus persica</name>
    <dbReference type="NCBI Taxonomy" id="3760"/>
    <lineage>
        <taxon>Eukaryota</taxon>
        <taxon>Viridiplantae</taxon>
        <taxon>Streptophyta</taxon>
        <taxon>Embryophyta</taxon>
        <taxon>Tracheophyta</taxon>
        <taxon>Spermatophyta</taxon>
        <taxon>Magnoliopsida</taxon>
        <taxon>eudicotyledons</taxon>
        <taxon>Gunneridae</taxon>
        <taxon>Pentapetalae</taxon>
        <taxon>rosids</taxon>
        <taxon>fabids</taxon>
        <taxon>Rosales</taxon>
        <taxon>Rosaceae</taxon>
        <taxon>Amygdaloideae</taxon>
        <taxon>Amygdaleae</taxon>
        <taxon>Prunus</taxon>
    </lineage>
</organism>
<dbReference type="Gramene" id="ONI07617">
    <property type="protein sequence ID" value="ONI07617"/>
    <property type="gene ID" value="PRUPE_5G131000"/>
</dbReference>
<keyword evidence="1" id="KW-1133">Transmembrane helix</keyword>